<reference evidence="2" key="1">
    <citation type="submission" date="2021-03" db="EMBL/GenBank/DDBJ databases">
        <authorList>
            <person name="Stanton E."/>
        </authorList>
    </citation>
    <scope>NUCLEOTIDE SEQUENCE</scope>
    <source>
        <strain evidence="2">2020EL-00113</strain>
    </source>
</reference>
<feature type="domain" description="Fimbrial-type adhesion" evidence="1">
    <location>
        <begin position="32"/>
        <end position="176"/>
    </location>
</feature>
<evidence type="ECO:0000313" key="3">
    <source>
        <dbReference type="Proteomes" id="UP000674270"/>
    </source>
</evidence>
<dbReference type="InterPro" id="IPR000259">
    <property type="entry name" value="Adhesion_dom_fimbrial"/>
</dbReference>
<dbReference type="PANTHER" id="PTHR33420">
    <property type="entry name" value="FIMBRIAL SUBUNIT ELFA-RELATED"/>
    <property type="match status" value="1"/>
</dbReference>
<proteinExistence type="predicted"/>
<dbReference type="Proteomes" id="UP000674270">
    <property type="component" value="Unassembled WGS sequence"/>
</dbReference>
<dbReference type="RefSeq" id="WP_210848919.1">
    <property type="nucleotide sequence ID" value="NZ_JAGKLY010000014.1"/>
</dbReference>
<dbReference type="AlphaFoldDB" id="A0A8I2DD32"/>
<organism evidence="2 3">
    <name type="scientific">Providencia huaxiensis</name>
    <dbReference type="NCBI Taxonomy" id="2027290"/>
    <lineage>
        <taxon>Bacteria</taxon>
        <taxon>Pseudomonadati</taxon>
        <taxon>Pseudomonadota</taxon>
        <taxon>Gammaproteobacteria</taxon>
        <taxon>Enterobacterales</taxon>
        <taxon>Morganellaceae</taxon>
        <taxon>Providencia</taxon>
    </lineage>
</organism>
<protein>
    <submittedName>
        <fullName evidence="2">Fimbrial protein</fullName>
    </submittedName>
</protein>
<comment type="caution">
    <text evidence="2">The sequence shown here is derived from an EMBL/GenBank/DDBJ whole genome shotgun (WGS) entry which is preliminary data.</text>
</comment>
<accession>A0A8I2DD32</accession>
<dbReference type="EMBL" id="JAGKLY010000014">
    <property type="protein sequence ID" value="MBQ0270522.1"/>
    <property type="molecule type" value="Genomic_DNA"/>
</dbReference>
<dbReference type="Gene3D" id="2.60.40.1090">
    <property type="entry name" value="Fimbrial-type adhesion domain"/>
    <property type="match status" value="1"/>
</dbReference>
<evidence type="ECO:0000259" key="1">
    <source>
        <dbReference type="Pfam" id="PF00419"/>
    </source>
</evidence>
<dbReference type="PANTHER" id="PTHR33420:SF4">
    <property type="entry name" value="FIMBRIAL-LIKE PROTEIN FIMF"/>
    <property type="match status" value="1"/>
</dbReference>
<dbReference type="InterPro" id="IPR036937">
    <property type="entry name" value="Adhesion_dom_fimbrial_sf"/>
</dbReference>
<evidence type="ECO:0000313" key="2">
    <source>
        <dbReference type="EMBL" id="MBQ0270522.1"/>
    </source>
</evidence>
<gene>
    <name evidence="2" type="ORF">J7T18_19760</name>
</gene>
<dbReference type="InterPro" id="IPR008966">
    <property type="entry name" value="Adhesion_dom_sf"/>
</dbReference>
<dbReference type="GO" id="GO:0043709">
    <property type="term" value="P:cell adhesion involved in single-species biofilm formation"/>
    <property type="evidence" value="ECO:0007669"/>
    <property type="project" value="TreeGrafter"/>
</dbReference>
<dbReference type="Pfam" id="PF00419">
    <property type="entry name" value="Fimbrial"/>
    <property type="match status" value="1"/>
</dbReference>
<dbReference type="GO" id="GO:0009289">
    <property type="term" value="C:pilus"/>
    <property type="evidence" value="ECO:0007669"/>
    <property type="project" value="InterPro"/>
</dbReference>
<sequence>MSTFSKKIAVLMMLLLINPVFAYEVGRINYRLTGTVIVYTCGINISTADRYVDMGTWAATQIVFYGHGYTSFVPFNFQLTDCPPNAKVFFTFRGTKDGTDTELLALKQTANSAQNVAIEIANDKGERIPVGTRYFTTQVDDQGNGEAKFQARYRATKANPTAGEANADATFVITYD</sequence>
<dbReference type="InterPro" id="IPR050263">
    <property type="entry name" value="Bact_Fimbrial_Adh_Pro"/>
</dbReference>
<dbReference type="SUPFAM" id="SSF49401">
    <property type="entry name" value="Bacterial adhesins"/>
    <property type="match status" value="1"/>
</dbReference>
<name>A0A8I2DD32_9GAMM</name>